<sequence length="59" mass="6870">MKYQACCINCGQRLFDFVKSDTKMQGQLEMKCPRCKQIVVLFLDQIPVKQETIRSNSVK</sequence>
<dbReference type="AlphaFoldDB" id="A0A1I6LE10"/>
<keyword evidence="2" id="KW-1185">Reference proteome</keyword>
<evidence type="ECO:0008006" key="3">
    <source>
        <dbReference type="Google" id="ProtNLM"/>
    </source>
</evidence>
<evidence type="ECO:0000313" key="2">
    <source>
        <dbReference type="Proteomes" id="UP000199659"/>
    </source>
</evidence>
<reference evidence="1 2" key="1">
    <citation type="submission" date="2016-10" db="EMBL/GenBank/DDBJ databases">
        <authorList>
            <person name="de Groot N.N."/>
        </authorList>
    </citation>
    <scope>NUCLEOTIDE SEQUENCE [LARGE SCALE GENOMIC DNA]</scope>
    <source>
        <strain evidence="1 2">743A</strain>
    </source>
</reference>
<dbReference type="RefSeq" id="WP_177214771.1">
    <property type="nucleotide sequence ID" value="NZ_FOYZ01000015.1"/>
</dbReference>
<evidence type="ECO:0000313" key="1">
    <source>
        <dbReference type="EMBL" id="SFS01508.1"/>
    </source>
</evidence>
<dbReference type="EMBL" id="FOYZ01000015">
    <property type="protein sequence ID" value="SFS01508.1"/>
    <property type="molecule type" value="Genomic_DNA"/>
</dbReference>
<proteinExistence type="predicted"/>
<protein>
    <recommendedName>
        <fullName evidence="3">Mu-like prophage protein Com</fullName>
    </recommendedName>
</protein>
<dbReference type="Proteomes" id="UP000199659">
    <property type="component" value="Unassembled WGS sequence"/>
</dbReference>
<organism evidence="1 2">
    <name type="scientific">Anaeromicropila populeti</name>
    <dbReference type="NCBI Taxonomy" id="37658"/>
    <lineage>
        <taxon>Bacteria</taxon>
        <taxon>Bacillati</taxon>
        <taxon>Bacillota</taxon>
        <taxon>Clostridia</taxon>
        <taxon>Lachnospirales</taxon>
        <taxon>Lachnospiraceae</taxon>
        <taxon>Anaeromicropila</taxon>
    </lineage>
</organism>
<name>A0A1I6LE10_9FIRM</name>
<accession>A0A1I6LE10</accession>
<gene>
    <name evidence="1" type="ORF">SAMN05661086_03237</name>
</gene>